<dbReference type="PROSITE" id="PS50110">
    <property type="entry name" value="RESPONSE_REGULATORY"/>
    <property type="match status" value="1"/>
</dbReference>
<dbReference type="InterPro" id="IPR001789">
    <property type="entry name" value="Sig_transdc_resp-reg_receiver"/>
</dbReference>
<evidence type="ECO:0000259" key="4">
    <source>
        <dbReference type="PROSITE" id="PS50110"/>
    </source>
</evidence>
<dbReference type="InterPro" id="IPR011006">
    <property type="entry name" value="CheY-like_superfamily"/>
</dbReference>
<feature type="modified residue" description="4-aspartylphosphate" evidence="3">
    <location>
        <position position="70"/>
    </location>
</feature>
<dbReference type="GO" id="GO:0000160">
    <property type="term" value="P:phosphorelay signal transduction system"/>
    <property type="evidence" value="ECO:0007669"/>
    <property type="project" value="UniProtKB-KW"/>
</dbReference>
<dbReference type="PANTHER" id="PTHR44591:SF14">
    <property type="entry name" value="PROTEIN PILG"/>
    <property type="match status" value="1"/>
</dbReference>
<keyword evidence="1 3" id="KW-0597">Phosphoprotein</keyword>
<reference evidence="5 6" key="1">
    <citation type="submission" date="2017-01" db="EMBL/GenBank/DDBJ databases">
        <title>The cable genome- insights into the physiology and evolution of filamentous bacteria capable of sulfide oxidation via long distance electron transfer.</title>
        <authorList>
            <person name="Schreiber L."/>
            <person name="Bjerg J.T."/>
            <person name="Boggild A."/>
            <person name="Van De Vossenberg J."/>
            <person name="Meysman F."/>
            <person name="Nielsen L.P."/>
            <person name="Schramm A."/>
            <person name="Kjeldsen K.U."/>
        </authorList>
    </citation>
    <scope>NUCLEOTIDE SEQUENCE [LARGE SCALE GENOMIC DNA]</scope>
    <source>
        <strain evidence="5">MCF</strain>
    </source>
</reference>
<feature type="domain" description="Response regulatory" evidence="4">
    <location>
        <begin position="21"/>
        <end position="137"/>
    </location>
</feature>
<keyword evidence="2" id="KW-0902">Two-component regulatory system</keyword>
<sequence>MVKSRKKPSTPTHQGSNLTKKLLVVDDSPVELQIIYKVLSKAGYTIITASDGVEGVEKALSEKPDLIILDVLMPKKNGFQACRSIKSCPETQHIPVILLSSKSEPADKFWGMKQGADLYLTKPLLPMGLLKAVAGFIAKHLLLRYEREERRQLRKRVQYGQHPTGS</sequence>
<gene>
    <name evidence="5" type="ORF">H206_01775</name>
</gene>
<name>A0A444IUM9_9BACT</name>
<dbReference type="AlphaFoldDB" id="A0A444IUM9"/>
<evidence type="ECO:0000313" key="5">
    <source>
        <dbReference type="EMBL" id="RWX44618.1"/>
    </source>
</evidence>
<dbReference type="PANTHER" id="PTHR44591">
    <property type="entry name" value="STRESS RESPONSE REGULATOR PROTEIN 1"/>
    <property type="match status" value="1"/>
</dbReference>
<organism evidence="5 6">
    <name type="scientific">Candidatus Electrothrix aarhusensis</name>
    <dbReference type="NCBI Taxonomy" id="1859131"/>
    <lineage>
        <taxon>Bacteria</taxon>
        <taxon>Pseudomonadati</taxon>
        <taxon>Thermodesulfobacteriota</taxon>
        <taxon>Desulfobulbia</taxon>
        <taxon>Desulfobulbales</taxon>
        <taxon>Desulfobulbaceae</taxon>
        <taxon>Candidatus Electrothrix</taxon>
    </lineage>
</organism>
<evidence type="ECO:0000256" key="1">
    <source>
        <dbReference type="ARBA" id="ARBA00022553"/>
    </source>
</evidence>
<accession>A0A444IUM9</accession>
<dbReference type="Pfam" id="PF00072">
    <property type="entry name" value="Response_reg"/>
    <property type="match status" value="1"/>
</dbReference>
<dbReference type="InterPro" id="IPR050595">
    <property type="entry name" value="Bact_response_regulator"/>
</dbReference>
<protein>
    <submittedName>
        <fullName evidence="5">Twitching motility two-component system response regulator PilH</fullName>
    </submittedName>
</protein>
<dbReference type="EMBL" id="MTKO01000092">
    <property type="protein sequence ID" value="RWX44618.1"/>
    <property type="molecule type" value="Genomic_DNA"/>
</dbReference>
<keyword evidence="6" id="KW-1185">Reference proteome</keyword>
<dbReference type="Gene3D" id="3.40.50.2300">
    <property type="match status" value="1"/>
</dbReference>
<dbReference type="Proteomes" id="UP000287853">
    <property type="component" value="Unassembled WGS sequence"/>
</dbReference>
<evidence type="ECO:0000256" key="3">
    <source>
        <dbReference type="PROSITE-ProRule" id="PRU00169"/>
    </source>
</evidence>
<evidence type="ECO:0000256" key="2">
    <source>
        <dbReference type="ARBA" id="ARBA00023012"/>
    </source>
</evidence>
<proteinExistence type="predicted"/>
<dbReference type="SMART" id="SM00448">
    <property type="entry name" value="REC"/>
    <property type="match status" value="1"/>
</dbReference>
<comment type="caution">
    <text evidence="5">The sequence shown here is derived from an EMBL/GenBank/DDBJ whole genome shotgun (WGS) entry which is preliminary data.</text>
</comment>
<dbReference type="SUPFAM" id="SSF52172">
    <property type="entry name" value="CheY-like"/>
    <property type="match status" value="1"/>
</dbReference>
<evidence type="ECO:0000313" key="6">
    <source>
        <dbReference type="Proteomes" id="UP000287853"/>
    </source>
</evidence>